<organism evidence="1">
    <name type="scientific">Brassica napus</name>
    <name type="common">Rape</name>
    <dbReference type="NCBI Taxonomy" id="3708"/>
    <lineage>
        <taxon>Eukaryota</taxon>
        <taxon>Viridiplantae</taxon>
        <taxon>Streptophyta</taxon>
        <taxon>Embryophyta</taxon>
        <taxon>Tracheophyta</taxon>
        <taxon>Spermatophyta</taxon>
        <taxon>Magnoliopsida</taxon>
        <taxon>eudicotyledons</taxon>
        <taxon>Gunneridae</taxon>
        <taxon>Pentapetalae</taxon>
        <taxon>rosids</taxon>
        <taxon>malvids</taxon>
        <taxon>Brassicales</taxon>
        <taxon>Brassicaceae</taxon>
        <taxon>Brassiceae</taxon>
        <taxon>Brassica</taxon>
    </lineage>
</organism>
<reference evidence="1" key="1">
    <citation type="submission" date="2021-01" db="EMBL/GenBank/DDBJ databases">
        <authorList>
            <consortium name="Genoscope - CEA"/>
            <person name="William W."/>
        </authorList>
    </citation>
    <scope>NUCLEOTIDE SEQUENCE</scope>
</reference>
<protein>
    <submittedName>
        <fullName evidence="1">(rape) hypothetical protein</fullName>
    </submittedName>
</protein>
<name>A0A816TW87_BRANA</name>
<dbReference type="AlphaFoldDB" id="A0A816TW87"/>
<proteinExistence type="predicted"/>
<evidence type="ECO:0000313" key="1">
    <source>
        <dbReference type="EMBL" id="CAF2106294.1"/>
    </source>
</evidence>
<dbReference type="Proteomes" id="UP001295469">
    <property type="component" value="Chromosome C08"/>
</dbReference>
<accession>A0A816TW87</accession>
<gene>
    <name evidence="1" type="ORF">DARMORV10_C08P05730.1</name>
</gene>
<dbReference type="EMBL" id="HG994372">
    <property type="protein sequence ID" value="CAF2106294.1"/>
    <property type="molecule type" value="Genomic_DNA"/>
</dbReference>
<sequence>MPKMLMAEMRNGGAVVFSPQSHHDFSLNLLLIQAMDSATPKKRRCLLFDLIQPAEPLAAAEAIQDPPQAVEPQPQETINRQYTCPSNFRDRCALFGCEVALQSPQEEVYYCCSKHLQFSELWSSSETKAYQVYDVLEKDRTEPLSFACLLLKLDGVDSGIPTLDTDLVFSKVPWETGDVFRQSYVPTYTSRDWFFFAKPPPTHKRLTSESGMDCQWHAQHHKLIPFDQQYIRSTTHNLRTNQKSEKERHGEWRLYQFLYKGLSLYCLSHIVTPKEPNLLDHLQKRQRQRLPTLVMMLKGKVKAVEKGIRIKAKSPPRLQLPHQMLQTTISVLNSCQTSKLSHQMVQ</sequence>